<dbReference type="AlphaFoldDB" id="A0A2P2IUW9"/>
<reference evidence="1" key="1">
    <citation type="submission" date="2018-02" db="EMBL/GenBank/DDBJ databases">
        <title>Rhizophora mucronata_Transcriptome.</title>
        <authorList>
            <person name="Meera S.P."/>
            <person name="Sreeshan A."/>
            <person name="Augustine A."/>
        </authorList>
    </citation>
    <scope>NUCLEOTIDE SEQUENCE</scope>
    <source>
        <tissue evidence="1">Leaf</tissue>
    </source>
</reference>
<protein>
    <submittedName>
        <fullName evidence="1">Sulfate transporter</fullName>
    </submittedName>
</protein>
<sequence length="119" mass="13605">METINTKYFHATTIIPRNWNKIEALRDNQNQLGLDEKGSWDHACNYFRKLHSADIAQPAELPIKGCFHTLSEADMRKILHLFKAGEVHQALFAVNPLKAPGLDGYHAIFFQKLWDTVGD</sequence>
<accession>A0A2P2IUW9</accession>
<name>A0A2P2IUW9_RHIMU</name>
<proteinExistence type="predicted"/>
<organism evidence="1">
    <name type="scientific">Rhizophora mucronata</name>
    <name type="common">Asiatic mangrove</name>
    <dbReference type="NCBI Taxonomy" id="61149"/>
    <lineage>
        <taxon>Eukaryota</taxon>
        <taxon>Viridiplantae</taxon>
        <taxon>Streptophyta</taxon>
        <taxon>Embryophyta</taxon>
        <taxon>Tracheophyta</taxon>
        <taxon>Spermatophyta</taxon>
        <taxon>Magnoliopsida</taxon>
        <taxon>eudicotyledons</taxon>
        <taxon>Gunneridae</taxon>
        <taxon>Pentapetalae</taxon>
        <taxon>rosids</taxon>
        <taxon>fabids</taxon>
        <taxon>Malpighiales</taxon>
        <taxon>Rhizophoraceae</taxon>
        <taxon>Rhizophora</taxon>
    </lineage>
</organism>
<dbReference type="EMBL" id="GGEC01004538">
    <property type="protein sequence ID" value="MBW85021.1"/>
    <property type="molecule type" value="Transcribed_RNA"/>
</dbReference>
<evidence type="ECO:0000313" key="1">
    <source>
        <dbReference type="EMBL" id="MBW85021.1"/>
    </source>
</evidence>